<accession>M8AHY4</accession>
<proteinExistence type="predicted"/>
<reference evidence="2" key="1">
    <citation type="journal article" date="2013" name="Nature">
        <title>Draft genome of the wheat A-genome progenitor Triticum urartu.</title>
        <authorList>
            <person name="Ling H.Q."/>
            <person name="Zhao S."/>
            <person name="Liu D."/>
            <person name="Wang J."/>
            <person name="Sun H."/>
            <person name="Zhang C."/>
            <person name="Fan H."/>
            <person name="Li D."/>
            <person name="Dong L."/>
            <person name="Tao Y."/>
            <person name="Gao C."/>
            <person name="Wu H."/>
            <person name="Li Y."/>
            <person name="Cui Y."/>
            <person name="Guo X."/>
            <person name="Zheng S."/>
            <person name="Wang B."/>
            <person name="Yu K."/>
            <person name="Liang Q."/>
            <person name="Yang W."/>
            <person name="Lou X."/>
            <person name="Chen J."/>
            <person name="Feng M."/>
            <person name="Jian J."/>
            <person name="Zhang X."/>
            <person name="Luo G."/>
            <person name="Jiang Y."/>
            <person name="Liu J."/>
            <person name="Wang Z."/>
            <person name="Sha Y."/>
            <person name="Zhang B."/>
            <person name="Wu H."/>
            <person name="Tang D."/>
            <person name="Shen Q."/>
            <person name="Xue P."/>
            <person name="Zou S."/>
            <person name="Wang X."/>
            <person name="Liu X."/>
            <person name="Wang F."/>
            <person name="Yang Y."/>
            <person name="An X."/>
            <person name="Dong Z."/>
            <person name="Zhang K."/>
            <person name="Zhang X."/>
            <person name="Luo M.C."/>
            <person name="Dvorak J."/>
            <person name="Tong Y."/>
            <person name="Wang J."/>
            <person name="Yang H."/>
            <person name="Li Z."/>
            <person name="Wang D."/>
            <person name="Zhang A."/>
            <person name="Wang J."/>
        </authorList>
    </citation>
    <scope>NUCLEOTIDE SEQUENCE</scope>
</reference>
<dbReference type="EMBL" id="KD054950">
    <property type="protein sequence ID" value="EMS64525.1"/>
    <property type="molecule type" value="Genomic_DNA"/>
</dbReference>
<evidence type="ECO:0000256" key="1">
    <source>
        <dbReference type="SAM" id="MobiDB-lite"/>
    </source>
</evidence>
<feature type="compositionally biased region" description="Polar residues" evidence="1">
    <location>
        <begin position="1"/>
        <end position="11"/>
    </location>
</feature>
<evidence type="ECO:0000313" key="2">
    <source>
        <dbReference type="EMBL" id="EMS64525.1"/>
    </source>
</evidence>
<protein>
    <submittedName>
        <fullName evidence="2">Uncharacterized protein</fullName>
    </submittedName>
</protein>
<name>M8AHY4_TRIUA</name>
<feature type="region of interest" description="Disordered" evidence="1">
    <location>
        <begin position="1"/>
        <end position="36"/>
    </location>
</feature>
<sequence length="65" mass="7369">MPNSTIGSIPMTQPMGLERDPCPNPPGNPTQSGNNRHRLLDAIFREKCLYKMRRFCPILTTPFIP</sequence>
<gene>
    <name evidence="2" type="ORF">TRIUR3_11442</name>
</gene>
<dbReference type="AlphaFoldDB" id="M8AHY4"/>
<organism evidence="2">
    <name type="scientific">Triticum urartu</name>
    <name type="common">Red wild einkorn</name>
    <name type="synonym">Crithodium urartu</name>
    <dbReference type="NCBI Taxonomy" id="4572"/>
    <lineage>
        <taxon>Eukaryota</taxon>
        <taxon>Viridiplantae</taxon>
        <taxon>Streptophyta</taxon>
        <taxon>Embryophyta</taxon>
        <taxon>Tracheophyta</taxon>
        <taxon>Spermatophyta</taxon>
        <taxon>Magnoliopsida</taxon>
        <taxon>Liliopsida</taxon>
        <taxon>Poales</taxon>
        <taxon>Poaceae</taxon>
        <taxon>BOP clade</taxon>
        <taxon>Pooideae</taxon>
        <taxon>Triticodae</taxon>
        <taxon>Triticeae</taxon>
        <taxon>Triticinae</taxon>
        <taxon>Triticum</taxon>
    </lineage>
</organism>